<dbReference type="PANTHER" id="PTHR43080:SF2">
    <property type="entry name" value="CBS DOMAIN-CONTAINING PROTEIN"/>
    <property type="match status" value="1"/>
</dbReference>
<dbReference type="RefSeq" id="WP_145370932.1">
    <property type="nucleotide sequence ID" value="NZ_CP036275.1"/>
</dbReference>
<name>A0A517ZBB2_9PLAN</name>
<evidence type="ECO:0000256" key="1">
    <source>
        <dbReference type="ARBA" id="ARBA00023122"/>
    </source>
</evidence>
<dbReference type="AlphaFoldDB" id="A0A517ZBB2"/>
<dbReference type="EMBL" id="CP036275">
    <property type="protein sequence ID" value="QDU39783.1"/>
    <property type="molecule type" value="Genomic_DNA"/>
</dbReference>
<evidence type="ECO:0000313" key="5">
    <source>
        <dbReference type="Proteomes" id="UP000320496"/>
    </source>
</evidence>
<organism evidence="4 5">
    <name type="scientific">Maioricimonas rarisocia</name>
    <dbReference type="NCBI Taxonomy" id="2528026"/>
    <lineage>
        <taxon>Bacteria</taxon>
        <taxon>Pseudomonadati</taxon>
        <taxon>Planctomycetota</taxon>
        <taxon>Planctomycetia</taxon>
        <taxon>Planctomycetales</taxon>
        <taxon>Planctomycetaceae</taxon>
        <taxon>Maioricimonas</taxon>
    </lineage>
</organism>
<sequence length="154" mass="16809">MSVGRICIREVDVIGPDESARVAASRMHARKVGTLIVVDQSMTPVGLVTDRDLTIRVLAEGKDAHRTTVRQIMSAAPSTVQEDTSIEDALAIMRSGTFRRLPVVDEDDQLVGILSLDDILELLAEEFSEIGWLLKQEEPGSLGERWQSGVGPEA</sequence>
<keyword evidence="5" id="KW-1185">Reference proteome</keyword>
<accession>A0A517ZBB2</accession>
<dbReference type="OrthoDB" id="9802114at2"/>
<proteinExistence type="predicted"/>
<dbReference type="KEGG" id="mri:Mal4_41300"/>
<protein>
    <submittedName>
        <fullName evidence="4">Hypoxic response protein 1</fullName>
    </submittedName>
</protein>
<dbReference type="InterPro" id="IPR000644">
    <property type="entry name" value="CBS_dom"/>
</dbReference>
<dbReference type="PROSITE" id="PS51371">
    <property type="entry name" value="CBS"/>
    <property type="match status" value="2"/>
</dbReference>
<dbReference type="PANTHER" id="PTHR43080">
    <property type="entry name" value="CBS DOMAIN-CONTAINING PROTEIN CBSX3, MITOCHONDRIAL"/>
    <property type="match status" value="1"/>
</dbReference>
<feature type="domain" description="CBS" evidence="3">
    <location>
        <begin position="7"/>
        <end position="64"/>
    </location>
</feature>
<dbReference type="SMART" id="SM00116">
    <property type="entry name" value="CBS"/>
    <property type="match status" value="2"/>
</dbReference>
<dbReference type="Pfam" id="PF00571">
    <property type="entry name" value="CBS"/>
    <property type="match status" value="2"/>
</dbReference>
<evidence type="ECO:0000313" key="4">
    <source>
        <dbReference type="EMBL" id="QDU39783.1"/>
    </source>
</evidence>
<evidence type="ECO:0000256" key="2">
    <source>
        <dbReference type="PROSITE-ProRule" id="PRU00703"/>
    </source>
</evidence>
<dbReference type="Gene3D" id="3.10.580.10">
    <property type="entry name" value="CBS-domain"/>
    <property type="match status" value="1"/>
</dbReference>
<evidence type="ECO:0000259" key="3">
    <source>
        <dbReference type="PROSITE" id="PS51371"/>
    </source>
</evidence>
<keyword evidence="1 2" id="KW-0129">CBS domain</keyword>
<feature type="domain" description="CBS" evidence="3">
    <location>
        <begin position="73"/>
        <end position="129"/>
    </location>
</feature>
<dbReference type="InterPro" id="IPR046342">
    <property type="entry name" value="CBS_dom_sf"/>
</dbReference>
<gene>
    <name evidence="4" type="primary">hrp1_1</name>
    <name evidence="4" type="ORF">Mal4_41300</name>
</gene>
<dbReference type="Proteomes" id="UP000320496">
    <property type="component" value="Chromosome"/>
</dbReference>
<reference evidence="4 5" key="1">
    <citation type="submission" date="2019-02" db="EMBL/GenBank/DDBJ databases">
        <title>Deep-cultivation of Planctomycetes and their phenomic and genomic characterization uncovers novel biology.</title>
        <authorList>
            <person name="Wiegand S."/>
            <person name="Jogler M."/>
            <person name="Boedeker C."/>
            <person name="Pinto D."/>
            <person name="Vollmers J."/>
            <person name="Rivas-Marin E."/>
            <person name="Kohn T."/>
            <person name="Peeters S.H."/>
            <person name="Heuer A."/>
            <person name="Rast P."/>
            <person name="Oberbeckmann S."/>
            <person name="Bunk B."/>
            <person name="Jeske O."/>
            <person name="Meyerdierks A."/>
            <person name="Storesund J.E."/>
            <person name="Kallscheuer N."/>
            <person name="Luecker S."/>
            <person name="Lage O.M."/>
            <person name="Pohl T."/>
            <person name="Merkel B.J."/>
            <person name="Hornburger P."/>
            <person name="Mueller R.-W."/>
            <person name="Bruemmer F."/>
            <person name="Labrenz M."/>
            <person name="Spormann A.M."/>
            <person name="Op den Camp H."/>
            <person name="Overmann J."/>
            <person name="Amann R."/>
            <person name="Jetten M.S.M."/>
            <person name="Mascher T."/>
            <person name="Medema M.H."/>
            <person name="Devos D.P."/>
            <person name="Kaster A.-K."/>
            <person name="Ovreas L."/>
            <person name="Rohde M."/>
            <person name="Galperin M.Y."/>
            <person name="Jogler C."/>
        </authorList>
    </citation>
    <scope>NUCLEOTIDE SEQUENCE [LARGE SCALE GENOMIC DNA]</scope>
    <source>
        <strain evidence="4 5">Mal4</strain>
    </source>
</reference>
<dbReference type="CDD" id="cd17775">
    <property type="entry name" value="CBS_pair_bact_arch"/>
    <property type="match status" value="1"/>
</dbReference>
<dbReference type="InterPro" id="IPR051257">
    <property type="entry name" value="Diverse_CBS-Domain"/>
</dbReference>
<dbReference type="SUPFAM" id="SSF54631">
    <property type="entry name" value="CBS-domain pair"/>
    <property type="match status" value="1"/>
</dbReference>